<dbReference type="STRING" id="1806994.A0A507C7Q9"/>
<dbReference type="Proteomes" id="UP000319731">
    <property type="component" value="Unassembled WGS sequence"/>
</dbReference>
<evidence type="ECO:0000313" key="3">
    <source>
        <dbReference type="EMBL" id="TPX37610.1"/>
    </source>
</evidence>
<dbReference type="Pfam" id="PF09769">
    <property type="entry name" value="ApoO"/>
    <property type="match status" value="1"/>
</dbReference>
<comment type="caution">
    <text evidence="3">The sequence shown here is derived from an EMBL/GenBank/DDBJ whole genome shotgun (WGS) entry which is preliminary data.</text>
</comment>
<dbReference type="InterPro" id="IPR019166">
    <property type="entry name" value="MIC26/MIC27"/>
</dbReference>
<comment type="function">
    <text evidence="1">Component of the MICOS complex, a large protein complex of the mitochondrial inner membrane that plays crucial roles in the maintenance of crista junctions, inner membrane architecture, and formation of contact sites to the outer membrane.</text>
</comment>
<comment type="subcellular location">
    <subcellularLocation>
        <location evidence="1">Mitochondrion inner membrane</location>
    </subcellularLocation>
</comment>
<proteinExistence type="predicted"/>
<dbReference type="InterPro" id="IPR033181">
    <property type="entry name" value="Mic26_fungi"/>
</dbReference>
<dbReference type="OrthoDB" id="2399148at2759"/>
<dbReference type="GO" id="GO:0044284">
    <property type="term" value="C:mitochondrial crista junction"/>
    <property type="evidence" value="ECO:0007669"/>
    <property type="project" value="TreeGrafter"/>
</dbReference>
<dbReference type="GeneID" id="42001857"/>
<feature type="region of interest" description="Disordered" evidence="2">
    <location>
        <begin position="239"/>
        <end position="263"/>
    </location>
</feature>
<gene>
    <name evidence="3" type="ORF">SmJEL517_g00631</name>
</gene>
<dbReference type="GO" id="GO:0042407">
    <property type="term" value="P:cristae formation"/>
    <property type="evidence" value="ECO:0007669"/>
    <property type="project" value="InterPro"/>
</dbReference>
<evidence type="ECO:0000256" key="1">
    <source>
        <dbReference type="RuleBase" id="RU363021"/>
    </source>
</evidence>
<accession>A0A507C7Q9</accession>
<dbReference type="RefSeq" id="XP_031027521.1">
    <property type="nucleotide sequence ID" value="XM_031166560.1"/>
</dbReference>
<name>A0A507C7Q9_9FUNG</name>
<reference evidence="3 4" key="1">
    <citation type="journal article" date="2019" name="Sci. Rep.">
        <title>Comparative genomics of chytrid fungi reveal insights into the obligate biotrophic and pathogenic lifestyle of Synchytrium endobioticum.</title>
        <authorList>
            <person name="van de Vossenberg B.T.L.H."/>
            <person name="Warris S."/>
            <person name="Nguyen H.D.T."/>
            <person name="van Gent-Pelzer M.P.E."/>
            <person name="Joly D.L."/>
            <person name="van de Geest H.C."/>
            <person name="Bonants P.J.M."/>
            <person name="Smith D.S."/>
            <person name="Levesque C.A."/>
            <person name="van der Lee T.A.J."/>
        </authorList>
    </citation>
    <scope>NUCLEOTIDE SEQUENCE [LARGE SCALE GENOMIC DNA]</scope>
    <source>
        <strain evidence="3 4">JEL517</strain>
    </source>
</reference>
<dbReference type="EMBL" id="QEAO01000002">
    <property type="protein sequence ID" value="TPX37610.1"/>
    <property type="molecule type" value="Genomic_DNA"/>
</dbReference>
<evidence type="ECO:0000256" key="2">
    <source>
        <dbReference type="SAM" id="MobiDB-lite"/>
    </source>
</evidence>
<comment type="subunit">
    <text evidence="1">Component of the mitochondrial contact site and cristae organizing system (MICOS) complex.</text>
</comment>
<protein>
    <recommendedName>
        <fullName evidence="1">MICOS complex subunit</fullName>
    </recommendedName>
</protein>
<keyword evidence="4" id="KW-1185">Reference proteome</keyword>
<dbReference type="AlphaFoldDB" id="A0A507C7Q9"/>
<evidence type="ECO:0000313" key="4">
    <source>
        <dbReference type="Proteomes" id="UP000319731"/>
    </source>
</evidence>
<dbReference type="GO" id="GO:0061617">
    <property type="term" value="C:MICOS complex"/>
    <property type="evidence" value="ECO:0007669"/>
    <property type="project" value="UniProtKB-UniRule"/>
</dbReference>
<dbReference type="PANTHER" id="PTHR28268:SF1">
    <property type="entry name" value="MICOS SUBUNIT MIC26"/>
    <property type="match status" value="1"/>
</dbReference>
<sequence>MFSRFARPIQQSTSSRLAFFLTGTAIAIPSSLICAEGNVFQSPKAKLPIYDQPEKQRVIIEEPSTLEVMIRESRHTVTDAFSTTRQSIQHVVDEWIGYENKLKDVVVSYADKGDTLLPGGIYVTIGFFAGSILSRNRNFVWRTLFPLGIALTTFAYNYPVMSKTIFTKAIIKDTDLPKLEFSFQKSFDDALEWVKQQTGMSNSKDNSNLVSKVEKMYSTREKPGVDEMLLGSTSFKTPVAGGSGAATASSTPNLVVEEGRPKA</sequence>
<keyword evidence="1" id="KW-0999">Mitochondrion inner membrane</keyword>
<dbReference type="PANTHER" id="PTHR28268">
    <property type="entry name" value="MICOS SUBUNIT MIC26"/>
    <property type="match status" value="1"/>
</dbReference>
<keyword evidence="1" id="KW-0496">Mitochondrion</keyword>
<keyword evidence="1" id="KW-0472">Membrane</keyword>
<organism evidence="3 4">
    <name type="scientific">Synchytrium microbalum</name>
    <dbReference type="NCBI Taxonomy" id="1806994"/>
    <lineage>
        <taxon>Eukaryota</taxon>
        <taxon>Fungi</taxon>
        <taxon>Fungi incertae sedis</taxon>
        <taxon>Chytridiomycota</taxon>
        <taxon>Chytridiomycota incertae sedis</taxon>
        <taxon>Chytridiomycetes</taxon>
        <taxon>Synchytriales</taxon>
        <taxon>Synchytriaceae</taxon>
        <taxon>Synchytrium</taxon>
    </lineage>
</organism>